<dbReference type="PROSITE" id="PS50095">
    <property type="entry name" value="PLAT"/>
    <property type="match status" value="1"/>
</dbReference>
<dbReference type="EMBL" id="JADQDM010000029">
    <property type="protein sequence ID" value="MBF9224359.1"/>
    <property type="molecule type" value="Genomic_DNA"/>
</dbReference>
<reference evidence="4 5" key="1">
    <citation type="submission" date="2020-11" db="EMBL/GenBank/DDBJ databases">
        <authorList>
            <person name="Kim M.K."/>
        </authorList>
    </citation>
    <scope>NUCLEOTIDE SEQUENCE [LARGE SCALE GENOMIC DNA]</scope>
    <source>
        <strain evidence="4 5">BT662</strain>
    </source>
</reference>
<organism evidence="4 5">
    <name type="scientific">Hymenobacter ruricola</name>
    <dbReference type="NCBI Taxonomy" id="2791023"/>
    <lineage>
        <taxon>Bacteria</taxon>
        <taxon>Pseudomonadati</taxon>
        <taxon>Bacteroidota</taxon>
        <taxon>Cytophagia</taxon>
        <taxon>Cytophagales</taxon>
        <taxon>Hymenobacteraceae</taxon>
        <taxon>Hymenobacter</taxon>
    </lineage>
</organism>
<evidence type="ECO:0000313" key="4">
    <source>
        <dbReference type="EMBL" id="MBF9224359.1"/>
    </source>
</evidence>
<dbReference type="Pfam" id="PF00082">
    <property type="entry name" value="Peptidase_S8"/>
    <property type="match status" value="1"/>
</dbReference>
<gene>
    <name evidence="4" type="ORF">I2H31_24870</name>
</gene>
<protein>
    <submittedName>
        <fullName evidence="4">S8 family serine peptidase</fullName>
    </submittedName>
</protein>
<feature type="domain" description="PLAT" evidence="3">
    <location>
        <begin position="806"/>
        <end position="881"/>
    </location>
</feature>
<dbReference type="SUPFAM" id="SSF52743">
    <property type="entry name" value="Subtilisin-like"/>
    <property type="match status" value="1"/>
</dbReference>
<comment type="similarity">
    <text evidence="1 2">Belongs to the peptidase S8 family.</text>
</comment>
<dbReference type="Gene3D" id="2.60.120.380">
    <property type="match status" value="1"/>
</dbReference>
<evidence type="ECO:0000256" key="2">
    <source>
        <dbReference type="PROSITE-ProRule" id="PRU01240"/>
    </source>
</evidence>
<sequence length="881" mass="93777">MAKRYPGGWHVLLLLLAVPGLLRAQAVAPATGRGKLAPGLQAAPARRTAQTVRVRVTDPAAFRQWLRQHLPAALATQPSASPRTLSVAGLDAAALARLAASPLVEFVDVPDRQAHAERRLNNSDLSVNNFTAAQARYPQLTGQGLTVSVKELPFDPADIDVKGRVVAASSFPGPASDHATAMATLIGGAGNSDPLGRGVAPAVRLATSDFARLLPDDGAALAQAGISIQNHSYGVGIENYYGVEALEYDRQCRQYPQLLHVFSSGNSGTATSPSGAYQNLAGVANLTGQFKMSKNTLSVGATDPTGQVSPLSSRGPAYDGRVKPELVAYGEGGSSEAAALVSGLGALVQQAHRDLRGSLPPAALVKAVLLNSADNLGRPEVDFVNGFGQADAVGALATVREGRFLSGTATQGSVQVFAIVVPAGQHQLKITLAWNDPEAAANANQALVNDLDLQLLDGNAAQRWLPWALSSYPHPDSLALPARRRPDHLNNVEQITLDAPAPGICFLRVQGFSVPQGPQDFSIAYEYSPMSLEWHSPPGPGNVKPGAATALLWNWNGPATATGRLEYRPLDRVQWRLVSAAVPLASNRYTWPAPDTTTLAQLRIVVGSQEFPSDTFAIVQAPALQVGYTCPEETLLQWRRVPGATGYQVYQLGATALLPLQQLSATDTTLALSRAQVAQTRYYAVAPQLRGITAAPGSTIDFATQGTACYFRSFLPRQLVDETIRFDAVLGTVYRLKSAMLERQRPDGSFEAVQTISPVASTALAFSDQPPAAGRYLYRVRLDNVAGQQFYSEPEEAFLLRAGLIQAYPNPVLAGAPLTVVANTTAPVAIRLYDALGRFQRTATAEGLINFIETDGLKPGLYLLRVEQDNKFGQVLKIVIQ</sequence>
<dbReference type="PANTHER" id="PTHR43399">
    <property type="entry name" value="SUBTILISIN-RELATED"/>
    <property type="match status" value="1"/>
</dbReference>
<evidence type="ECO:0000313" key="5">
    <source>
        <dbReference type="Proteomes" id="UP000618931"/>
    </source>
</evidence>
<dbReference type="NCBIfam" id="TIGR04183">
    <property type="entry name" value="Por_Secre_tail"/>
    <property type="match status" value="1"/>
</dbReference>
<comment type="caution">
    <text evidence="2">Lacks conserved residue(s) required for the propagation of feature annotation.</text>
</comment>
<accession>A0ABS0IBR0</accession>
<dbReference type="Gene3D" id="3.40.50.200">
    <property type="entry name" value="Peptidase S8/S53 domain"/>
    <property type="match status" value="1"/>
</dbReference>
<proteinExistence type="inferred from homology"/>
<evidence type="ECO:0000259" key="3">
    <source>
        <dbReference type="PROSITE" id="PS50095"/>
    </source>
</evidence>
<name>A0ABS0IBR0_9BACT</name>
<dbReference type="InterPro" id="IPR001024">
    <property type="entry name" value="PLAT/LH2_dom"/>
</dbReference>
<evidence type="ECO:0000256" key="1">
    <source>
        <dbReference type="ARBA" id="ARBA00011073"/>
    </source>
</evidence>
<keyword evidence="5" id="KW-1185">Reference proteome</keyword>
<dbReference type="InterPro" id="IPR026444">
    <property type="entry name" value="Secre_tail"/>
</dbReference>
<comment type="caution">
    <text evidence="4">The sequence shown here is derived from an EMBL/GenBank/DDBJ whole genome shotgun (WGS) entry which is preliminary data.</text>
</comment>
<dbReference type="InterPro" id="IPR051048">
    <property type="entry name" value="Peptidase_S8/S53_subtilisin"/>
</dbReference>
<dbReference type="Proteomes" id="UP000618931">
    <property type="component" value="Unassembled WGS sequence"/>
</dbReference>
<dbReference type="InterPro" id="IPR036852">
    <property type="entry name" value="Peptidase_S8/S53_dom_sf"/>
</dbReference>
<dbReference type="CDD" id="cd04842">
    <property type="entry name" value="Peptidases_S8_Kp43_protease"/>
    <property type="match status" value="1"/>
</dbReference>
<dbReference type="PANTHER" id="PTHR43399:SF4">
    <property type="entry name" value="CELL WALL-ASSOCIATED PROTEASE"/>
    <property type="match status" value="1"/>
</dbReference>
<dbReference type="InterPro" id="IPR008979">
    <property type="entry name" value="Galactose-bd-like_sf"/>
</dbReference>
<dbReference type="InterPro" id="IPR000209">
    <property type="entry name" value="Peptidase_S8/S53_dom"/>
</dbReference>
<dbReference type="PROSITE" id="PS51892">
    <property type="entry name" value="SUBTILASE"/>
    <property type="match status" value="1"/>
</dbReference>
<dbReference type="SUPFAM" id="SSF49785">
    <property type="entry name" value="Galactose-binding domain-like"/>
    <property type="match status" value="1"/>
</dbReference>
<dbReference type="RefSeq" id="WP_196295776.1">
    <property type="nucleotide sequence ID" value="NZ_JADQDM010000029.1"/>
</dbReference>
<dbReference type="InterPro" id="IPR034058">
    <property type="entry name" value="TagA/B/C/D_pept_dom"/>
</dbReference>